<evidence type="ECO:0000313" key="1">
    <source>
        <dbReference type="EMBL" id="UYV72233.1"/>
    </source>
</evidence>
<organism evidence="1 2">
    <name type="scientific">Cordylochernes scorpioides</name>
    <dbReference type="NCBI Taxonomy" id="51811"/>
    <lineage>
        <taxon>Eukaryota</taxon>
        <taxon>Metazoa</taxon>
        <taxon>Ecdysozoa</taxon>
        <taxon>Arthropoda</taxon>
        <taxon>Chelicerata</taxon>
        <taxon>Arachnida</taxon>
        <taxon>Pseudoscorpiones</taxon>
        <taxon>Cheliferoidea</taxon>
        <taxon>Chernetidae</taxon>
        <taxon>Cordylochernes</taxon>
    </lineage>
</organism>
<dbReference type="PANTHER" id="PTHR46114">
    <property type="entry name" value="APPLE DOMAIN-CONTAINING PROTEIN"/>
    <property type="match status" value="1"/>
</dbReference>
<reference evidence="1 2" key="1">
    <citation type="submission" date="2022-01" db="EMBL/GenBank/DDBJ databases">
        <title>A chromosomal length assembly of Cordylochernes scorpioides.</title>
        <authorList>
            <person name="Zeh D."/>
            <person name="Zeh J."/>
        </authorList>
    </citation>
    <scope>NUCLEOTIDE SEQUENCE [LARGE SCALE GENOMIC DNA]</scope>
    <source>
        <strain evidence="1">IN4F17</strain>
        <tissue evidence="1">Whole Body</tissue>
    </source>
</reference>
<protein>
    <submittedName>
        <fullName evidence="1">POLD1</fullName>
    </submittedName>
</protein>
<name>A0ABY6KU72_9ARAC</name>
<dbReference type="EMBL" id="CP092871">
    <property type="protein sequence ID" value="UYV72233.1"/>
    <property type="molecule type" value="Genomic_DNA"/>
</dbReference>
<accession>A0ABY6KU72</accession>
<keyword evidence="2" id="KW-1185">Reference proteome</keyword>
<sequence length="99" mass="11285">MFQWSPILAKVQPHQRVQVTKWGSGICRFGQSNLSSYQALGVNMSIKVHYLHSHLDKFPDNLGAYSDEQGERFHRRCLGLPHDGRFLLESVPRSAGIHL</sequence>
<dbReference type="Proteomes" id="UP001235939">
    <property type="component" value="Chromosome 09"/>
</dbReference>
<proteinExistence type="predicted"/>
<gene>
    <name evidence="1" type="ORF">LAZ67_9002262</name>
</gene>
<dbReference type="PANTHER" id="PTHR46114:SF1">
    <property type="entry name" value="ZAD DOMAIN-CONTAINING PROTEIN"/>
    <property type="match status" value="1"/>
</dbReference>
<evidence type="ECO:0000313" key="2">
    <source>
        <dbReference type="Proteomes" id="UP001235939"/>
    </source>
</evidence>